<accession>A0ABV5AAH8</accession>
<dbReference type="Gene3D" id="2.30.110.10">
    <property type="entry name" value="Electron Transport, Fmn-binding Protein, Chain A"/>
    <property type="match status" value="1"/>
</dbReference>
<proteinExistence type="predicted"/>
<keyword evidence="2" id="KW-1185">Reference proteome</keyword>
<evidence type="ECO:0000313" key="1">
    <source>
        <dbReference type="EMBL" id="MFB5189262.1"/>
    </source>
</evidence>
<dbReference type="Proteomes" id="UP001579974">
    <property type="component" value="Unassembled WGS sequence"/>
</dbReference>
<dbReference type="PANTHER" id="PTHR35802:SF1">
    <property type="entry name" value="PROTEASE SYNTHASE AND SPORULATION PROTEIN PAI 2"/>
    <property type="match status" value="1"/>
</dbReference>
<dbReference type="EMBL" id="JBDXSU010000002">
    <property type="protein sequence ID" value="MFB5189262.1"/>
    <property type="molecule type" value="Genomic_DNA"/>
</dbReference>
<dbReference type="Pfam" id="PF04299">
    <property type="entry name" value="FMN_bind_2"/>
    <property type="match status" value="1"/>
</dbReference>
<dbReference type="PANTHER" id="PTHR35802">
    <property type="entry name" value="PROTEASE SYNTHASE AND SPORULATION PROTEIN PAI 2"/>
    <property type="match status" value="1"/>
</dbReference>
<comment type="caution">
    <text evidence="1">The sequence shown here is derived from an EMBL/GenBank/DDBJ whole genome shotgun (WGS) entry which is preliminary data.</text>
</comment>
<evidence type="ECO:0000313" key="2">
    <source>
        <dbReference type="Proteomes" id="UP001579974"/>
    </source>
</evidence>
<dbReference type="RefSeq" id="WP_275472594.1">
    <property type="nucleotide sequence ID" value="NZ_CP162940.1"/>
</dbReference>
<dbReference type="InterPro" id="IPR012349">
    <property type="entry name" value="Split_barrel_FMN-bd"/>
</dbReference>
<protein>
    <submittedName>
        <fullName evidence="1">FMN-binding negative transcriptional regulator</fullName>
    </submittedName>
</protein>
<dbReference type="SUPFAM" id="SSF50475">
    <property type="entry name" value="FMN-binding split barrel"/>
    <property type="match status" value="1"/>
</dbReference>
<organism evidence="1 2">
    <name type="scientific">Alicyclobacillus fastidiosus</name>
    <dbReference type="NCBI Taxonomy" id="392011"/>
    <lineage>
        <taxon>Bacteria</taxon>
        <taxon>Bacillati</taxon>
        <taxon>Bacillota</taxon>
        <taxon>Bacilli</taxon>
        <taxon>Bacillales</taxon>
        <taxon>Alicyclobacillaceae</taxon>
        <taxon>Alicyclobacillus</taxon>
    </lineage>
</organism>
<name>A0ABV5AAH8_9BACL</name>
<dbReference type="PIRSF" id="PIRSF010372">
    <property type="entry name" value="PaiB"/>
    <property type="match status" value="1"/>
</dbReference>
<sequence>MYIPKSFEMNDPTDISNFIQANSFGILVSTVDGIPLATHLPFVYDPTRNILLAHMAKANPQWQNLDGQTVLVVFSGPHAYISPAWYDVPASVPTWNYVAAHVYGTCTVIDGGEPLAELLEGVVRFYEPDSTLTSQADQPFYRNMMNAIVGFRIDITSIQAAAKLSQNKPVAVQERVIANLCQAQDAGATCVAQAMREQLNKRAK</sequence>
<gene>
    <name evidence="1" type="ORF">KKP3000_002262</name>
</gene>
<dbReference type="InterPro" id="IPR007396">
    <property type="entry name" value="TR_PAI2-type"/>
</dbReference>
<reference evidence="1 2" key="1">
    <citation type="journal article" date="2024" name="Int. J. Mol. Sci.">
        <title>Exploration of Alicyclobacillus spp. Genome in Search of Antibiotic Resistance.</title>
        <authorList>
            <person name="Bucka-Kolendo J."/>
            <person name="Kiousi D.E."/>
            <person name="Dekowska A."/>
            <person name="Mikolajczuk-Szczyrba A."/>
            <person name="Karadedos D.M."/>
            <person name="Michael P."/>
            <person name="Galanis A."/>
            <person name="Sokolowska B."/>
        </authorList>
    </citation>
    <scope>NUCLEOTIDE SEQUENCE [LARGE SCALE GENOMIC DNA]</scope>
    <source>
        <strain evidence="1 2">KKP 3000</strain>
    </source>
</reference>